<gene>
    <name evidence="2" type="ordered locus">amb0556</name>
</gene>
<dbReference type="KEGG" id="mag:amb0556"/>
<name>Q2W9W5_PARM1</name>
<dbReference type="HOGENOM" id="CLU_2917158_0_0_5"/>
<dbReference type="AlphaFoldDB" id="Q2W9W5"/>
<sequence>MRHPAFIFITMRNWLRLRAFSRTSLRRASRERNSPYKNRNRSKREHDFKDSKAAIAEHLIS</sequence>
<accession>Q2W9W5</accession>
<keyword evidence="3" id="KW-1185">Reference proteome</keyword>
<dbReference type="Proteomes" id="UP000007058">
    <property type="component" value="Chromosome"/>
</dbReference>
<evidence type="ECO:0000313" key="3">
    <source>
        <dbReference type="Proteomes" id="UP000007058"/>
    </source>
</evidence>
<evidence type="ECO:0000256" key="1">
    <source>
        <dbReference type="SAM" id="MobiDB-lite"/>
    </source>
</evidence>
<feature type="region of interest" description="Disordered" evidence="1">
    <location>
        <begin position="25"/>
        <end position="61"/>
    </location>
</feature>
<evidence type="ECO:0000313" key="2">
    <source>
        <dbReference type="EMBL" id="BAE49360.1"/>
    </source>
</evidence>
<protein>
    <submittedName>
        <fullName evidence="2">Uncharacterized protein</fullName>
    </submittedName>
</protein>
<organism evidence="2 3">
    <name type="scientific">Paramagnetospirillum magneticum (strain ATCC 700264 / AMB-1)</name>
    <name type="common">Magnetospirillum magneticum</name>
    <dbReference type="NCBI Taxonomy" id="342108"/>
    <lineage>
        <taxon>Bacteria</taxon>
        <taxon>Pseudomonadati</taxon>
        <taxon>Pseudomonadota</taxon>
        <taxon>Alphaproteobacteria</taxon>
        <taxon>Rhodospirillales</taxon>
        <taxon>Magnetospirillaceae</taxon>
        <taxon>Paramagnetospirillum</taxon>
    </lineage>
</organism>
<dbReference type="EMBL" id="AP007255">
    <property type="protein sequence ID" value="BAE49360.1"/>
    <property type="molecule type" value="Genomic_DNA"/>
</dbReference>
<proteinExistence type="predicted"/>
<reference evidence="2 3" key="1">
    <citation type="journal article" date="2005" name="DNA Res.">
        <title>Complete genome sequence of the facultative anaerobic magnetotactic bacterium Magnetospirillum sp. strain AMB-1.</title>
        <authorList>
            <person name="Matsunaga T."/>
            <person name="Okamura Y."/>
            <person name="Fukuda Y."/>
            <person name="Wahyudi A.T."/>
            <person name="Murase Y."/>
            <person name="Takeyama H."/>
        </authorList>
    </citation>
    <scope>NUCLEOTIDE SEQUENCE [LARGE SCALE GENOMIC DNA]</scope>
    <source>
        <strain evidence="3">ATCC 700264 / AMB-1</strain>
    </source>
</reference>